<sequence>MPKISEKGKQMPASPIRKLTPLAEKAKAEGKKVYHLNIGQPDIETPAVMLNAIKNIDFKVWAYTASEGTVAYRKALAQYYNKLGYNITPEDILVTTGGSEAIIISLMTCLNQGDEVIIPEPFYANYNAYACQSDSVVKPILSVIDNGFALPPIAEFEKSITSKTKAIMICNPNNPTGYLYSRQEFLDLKELALKHDLYIIADEAYREFCYEGKEFLSPMHFDGLEDHVIIIDTVSKRYSACGARLGCIITKNKAVMEIALRFAQARLSPGLVEQIAGEAAALHTPDEYFKEVNQEYEKRRNILVSSLNKMEGVFCPNPGGAFYVVAKLPIDNADRFCKWMLEEFSYENQTVMLAPATGFYATKGVGENEVRMAYVLNQTDLTNAMICLEKALEVYPGRTLASDKKLTNVHL</sequence>
<evidence type="ECO:0000259" key="6">
    <source>
        <dbReference type="Pfam" id="PF00155"/>
    </source>
</evidence>
<organism evidence="7 8">
    <name type="scientific">Pseudopedobacter beijingensis</name>
    <dbReference type="NCBI Taxonomy" id="1207056"/>
    <lineage>
        <taxon>Bacteria</taxon>
        <taxon>Pseudomonadati</taxon>
        <taxon>Bacteroidota</taxon>
        <taxon>Sphingobacteriia</taxon>
        <taxon>Sphingobacteriales</taxon>
        <taxon>Sphingobacteriaceae</taxon>
        <taxon>Pseudopedobacter</taxon>
    </lineage>
</organism>
<reference evidence="8" key="1">
    <citation type="journal article" date="2019" name="Int. J. Syst. Evol. Microbiol.">
        <title>The Global Catalogue of Microorganisms (GCM) 10K type strain sequencing project: providing services to taxonomists for standard genome sequencing and annotation.</title>
        <authorList>
            <consortium name="The Broad Institute Genomics Platform"/>
            <consortium name="The Broad Institute Genome Sequencing Center for Infectious Disease"/>
            <person name="Wu L."/>
            <person name="Ma J."/>
        </authorList>
    </citation>
    <scope>NUCLEOTIDE SEQUENCE [LARGE SCALE GENOMIC DNA]</scope>
    <source>
        <strain evidence="8">CCUG 53762</strain>
    </source>
</reference>
<dbReference type="InterPro" id="IPR015422">
    <property type="entry name" value="PyrdxlP-dep_Trfase_small"/>
</dbReference>
<dbReference type="SUPFAM" id="SSF53383">
    <property type="entry name" value="PLP-dependent transferases"/>
    <property type="match status" value="1"/>
</dbReference>
<evidence type="ECO:0000256" key="5">
    <source>
        <dbReference type="ARBA" id="ARBA00022898"/>
    </source>
</evidence>
<evidence type="ECO:0000313" key="8">
    <source>
        <dbReference type="Proteomes" id="UP001597118"/>
    </source>
</evidence>
<dbReference type="EMBL" id="JBHUDG010000048">
    <property type="protein sequence ID" value="MFD1631511.1"/>
    <property type="molecule type" value="Genomic_DNA"/>
</dbReference>
<evidence type="ECO:0000256" key="3">
    <source>
        <dbReference type="ARBA" id="ARBA00022576"/>
    </source>
</evidence>
<keyword evidence="8" id="KW-1185">Reference proteome</keyword>
<name>A0ABW4IFF2_9SPHI</name>
<dbReference type="Gene3D" id="3.40.640.10">
    <property type="entry name" value="Type I PLP-dependent aspartate aminotransferase-like (Major domain)"/>
    <property type="match status" value="1"/>
</dbReference>
<keyword evidence="4" id="KW-0808">Transferase</keyword>
<dbReference type="NCBIfam" id="NF005744">
    <property type="entry name" value="PRK07568.1"/>
    <property type="match status" value="1"/>
</dbReference>
<gene>
    <name evidence="7" type="ORF">ACFSAH_16680</name>
</gene>
<feature type="domain" description="Aminotransferase class I/classII large" evidence="6">
    <location>
        <begin position="32"/>
        <end position="345"/>
    </location>
</feature>
<keyword evidence="3 7" id="KW-0032">Aminotransferase</keyword>
<dbReference type="Gene3D" id="3.90.1150.10">
    <property type="entry name" value="Aspartate Aminotransferase, domain 1"/>
    <property type="match status" value="1"/>
</dbReference>
<proteinExistence type="inferred from homology"/>
<comment type="similarity">
    <text evidence="2">Belongs to the class-I pyridoxal-phosphate-dependent aminotransferase family.</text>
</comment>
<protein>
    <submittedName>
        <fullName evidence="7">Pyridoxal phosphate-dependent aminotransferase</fullName>
    </submittedName>
</protein>
<dbReference type="RefSeq" id="WP_379663879.1">
    <property type="nucleotide sequence ID" value="NZ_JBHUDG010000048.1"/>
</dbReference>
<dbReference type="InterPro" id="IPR015421">
    <property type="entry name" value="PyrdxlP-dep_Trfase_major"/>
</dbReference>
<dbReference type="InterPro" id="IPR015424">
    <property type="entry name" value="PyrdxlP-dep_Trfase"/>
</dbReference>
<dbReference type="InterPro" id="IPR004839">
    <property type="entry name" value="Aminotransferase_I/II_large"/>
</dbReference>
<keyword evidence="5" id="KW-0663">Pyridoxal phosphate</keyword>
<dbReference type="PANTHER" id="PTHR46383">
    <property type="entry name" value="ASPARTATE AMINOTRANSFERASE"/>
    <property type="match status" value="1"/>
</dbReference>
<dbReference type="InterPro" id="IPR050596">
    <property type="entry name" value="AspAT/PAT-like"/>
</dbReference>
<dbReference type="CDD" id="cd00609">
    <property type="entry name" value="AAT_like"/>
    <property type="match status" value="1"/>
</dbReference>
<dbReference type="Pfam" id="PF00155">
    <property type="entry name" value="Aminotran_1_2"/>
    <property type="match status" value="1"/>
</dbReference>
<evidence type="ECO:0000256" key="1">
    <source>
        <dbReference type="ARBA" id="ARBA00001933"/>
    </source>
</evidence>
<evidence type="ECO:0000313" key="7">
    <source>
        <dbReference type="EMBL" id="MFD1631511.1"/>
    </source>
</evidence>
<dbReference type="GO" id="GO:0008483">
    <property type="term" value="F:transaminase activity"/>
    <property type="evidence" value="ECO:0007669"/>
    <property type="project" value="UniProtKB-KW"/>
</dbReference>
<evidence type="ECO:0000256" key="2">
    <source>
        <dbReference type="ARBA" id="ARBA00007441"/>
    </source>
</evidence>
<evidence type="ECO:0000256" key="4">
    <source>
        <dbReference type="ARBA" id="ARBA00022679"/>
    </source>
</evidence>
<comment type="cofactor">
    <cofactor evidence="1">
        <name>pyridoxal 5'-phosphate</name>
        <dbReference type="ChEBI" id="CHEBI:597326"/>
    </cofactor>
</comment>
<dbReference type="Proteomes" id="UP001597118">
    <property type="component" value="Unassembled WGS sequence"/>
</dbReference>
<comment type="caution">
    <text evidence="7">The sequence shown here is derived from an EMBL/GenBank/DDBJ whole genome shotgun (WGS) entry which is preliminary data.</text>
</comment>
<accession>A0ABW4IFF2</accession>